<feature type="transmembrane region" description="Helical" evidence="7">
    <location>
        <begin position="324"/>
        <end position="350"/>
    </location>
</feature>
<accession>A0ABV9HY19</accession>
<evidence type="ECO:0000313" key="10">
    <source>
        <dbReference type="EMBL" id="MFC4634738.1"/>
    </source>
</evidence>
<keyword evidence="6 7" id="KW-0472">Membrane</keyword>
<name>A0ABV9HY19_9FLAO</name>
<proteinExistence type="inferred from homology"/>
<dbReference type="Pfam" id="PF02687">
    <property type="entry name" value="FtsX"/>
    <property type="match status" value="1"/>
</dbReference>
<comment type="subcellular location">
    <subcellularLocation>
        <location evidence="1">Cell membrane</location>
        <topology evidence="1">Multi-pass membrane protein</topology>
    </subcellularLocation>
</comment>
<evidence type="ECO:0000256" key="2">
    <source>
        <dbReference type="ARBA" id="ARBA00005236"/>
    </source>
</evidence>
<keyword evidence="3" id="KW-1003">Cell membrane</keyword>
<evidence type="ECO:0000256" key="3">
    <source>
        <dbReference type="ARBA" id="ARBA00022475"/>
    </source>
</evidence>
<evidence type="ECO:0000256" key="7">
    <source>
        <dbReference type="SAM" id="Phobius"/>
    </source>
</evidence>
<keyword evidence="4 7" id="KW-0812">Transmembrane</keyword>
<dbReference type="Pfam" id="PF12704">
    <property type="entry name" value="MacB_PCD"/>
    <property type="match status" value="1"/>
</dbReference>
<dbReference type="PANTHER" id="PTHR30489:SF0">
    <property type="entry name" value="LIPOPROTEIN-RELEASING SYSTEM TRANSMEMBRANE PROTEIN LOLE"/>
    <property type="match status" value="1"/>
</dbReference>
<reference evidence="11" key="1">
    <citation type="journal article" date="2019" name="Int. J. Syst. Evol. Microbiol.">
        <title>The Global Catalogue of Microorganisms (GCM) 10K type strain sequencing project: providing services to taxonomists for standard genome sequencing and annotation.</title>
        <authorList>
            <consortium name="The Broad Institute Genomics Platform"/>
            <consortium name="The Broad Institute Genome Sequencing Center for Infectious Disease"/>
            <person name="Wu L."/>
            <person name="Ma J."/>
        </authorList>
    </citation>
    <scope>NUCLEOTIDE SEQUENCE [LARGE SCALE GENOMIC DNA]</scope>
    <source>
        <strain evidence="11">YJ-61-S</strain>
    </source>
</reference>
<dbReference type="InterPro" id="IPR025857">
    <property type="entry name" value="MacB_PCD"/>
</dbReference>
<dbReference type="PANTHER" id="PTHR30489">
    <property type="entry name" value="LIPOPROTEIN-RELEASING SYSTEM TRANSMEMBRANE PROTEIN LOLE"/>
    <property type="match status" value="1"/>
</dbReference>
<gene>
    <name evidence="10" type="ORF">ACFO3O_12515</name>
</gene>
<evidence type="ECO:0000256" key="6">
    <source>
        <dbReference type="ARBA" id="ARBA00023136"/>
    </source>
</evidence>
<evidence type="ECO:0000256" key="4">
    <source>
        <dbReference type="ARBA" id="ARBA00022692"/>
    </source>
</evidence>
<feature type="domain" description="MacB-like periplasmic core" evidence="9">
    <location>
        <begin position="25"/>
        <end position="246"/>
    </location>
</feature>
<dbReference type="InterPro" id="IPR051447">
    <property type="entry name" value="Lipoprotein-release_system"/>
</dbReference>
<keyword evidence="5 7" id="KW-1133">Transmembrane helix</keyword>
<dbReference type="Proteomes" id="UP001596043">
    <property type="component" value="Unassembled WGS sequence"/>
</dbReference>
<dbReference type="RefSeq" id="WP_379979289.1">
    <property type="nucleotide sequence ID" value="NZ_JBHSFV010000007.1"/>
</dbReference>
<comment type="similarity">
    <text evidence="2">Belongs to the ABC-4 integral membrane protein family. LolC/E subfamily.</text>
</comment>
<protein>
    <submittedName>
        <fullName evidence="10">ABC transporter permease</fullName>
    </submittedName>
</protein>
<comment type="caution">
    <text evidence="10">The sequence shown here is derived from an EMBL/GenBank/DDBJ whole genome shotgun (WGS) entry which is preliminary data.</text>
</comment>
<evidence type="ECO:0000259" key="8">
    <source>
        <dbReference type="Pfam" id="PF02687"/>
    </source>
</evidence>
<evidence type="ECO:0000313" key="11">
    <source>
        <dbReference type="Proteomes" id="UP001596043"/>
    </source>
</evidence>
<feature type="transmembrane region" description="Helical" evidence="7">
    <location>
        <begin position="370"/>
        <end position="392"/>
    </location>
</feature>
<organism evidence="10 11">
    <name type="scientific">Dokdonia ponticola</name>
    <dbReference type="NCBI Taxonomy" id="2041041"/>
    <lineage>
        <taxon>Bacteria</taxon>
        <taxon>Pseudomonadati</taxon>
        <taxon>Bacteroidota</taxon>
        <taxon>Flavobacteriia</taxon>
        <taxon>Flavobacteriales</taxon>
        <taxon>Flavobacteriaceae</taxon>
        <taxon>Dokdonia</taxon>
    </lineage>
</organism>
<feature type="transmembrane region" description="Helical" evidence="7">
    <location>
        <begin position="275"/>
        <end position="301"/>
    </location>
</feature>
<dbReference type="EMBL" id="JBHSFV010000007">
    <property type="protein sequence ID" value="MFC4634738.1"/>
    <property type="molecule type" value="Genomic_DNA"/>
</dbReference>
<evidence type="ECO:0000256" key="5">
    <source>
        <dbReference type="ARBA" id="ARBA00022989"/>
    </source>
</evidence>
<keyword evidence="11" id="KW-1185">Reference proteome</keyword>
<dbReference type="InterPro" id="IPR003838">
    <property type="entry name" value="ABC3_permease_C"/>
</dbReference>
<sequence>MRFPLYIAKRYLFSKSGTNAINIITIISIVSVIIATAVLVIVLSAFAGLKEYNISVTSIIDPDLKVSPSTGKTITITPEQEKKIASIAGIENFSKVIEERVYLEYDGKTHLGFIKGVDENYLKVSTIDTTLFAGFWPSLGEPEVAIGYGIRRRLSIAMSDYGNLLRIMVPRPGTGQITASDLSNAFNRSSAVASGIFQAGESIDNDHLFANIDFVGDLLEYPVDKISTIEIKLTPDADESKVRTALLAVFPDSIRIKNRAELNDALYKMLNTENLALYFICTLVLIIALFSFVGSMIMSIIDKKNHIKTFSDLGASLSDIRKSFFYQGALMIVIGGGIGVLLGSIIVFIQQQFGIVNITASLPYPIRFEFLNVVIVYATILVLGVFAAKLASSRITNNFLSKQ</sequence>
<evidence type="ECO:0000259" key="9">
    <source>
        <dbReference type="Pfam" id="PF12704"/>
    </source>
</evidence>
<feature type="domain" description="ABC3 transporter permease C-terminal" evidence="8">
    <location>
        <begin position="279"/>
        <end position="397"/>
    </location>
</feature>
<evidence type="ECO:0000256" key="1">
    <source>
        <dbReference type="ARBA" id="ARBA00004651"/>
    </source>
</evidence>
<feature type="transmembrane region" description="Helical" evidence="7">
    <location>
        <begin position="21"/>
        <end position="49"/>
    </location>
</feature>